<proteinExistence type="inferred from homology"/>
<gene>
    <name evidence="9" type="ORF">FWK35_00035022</name>
</gene>
<dbReference type="GO" id="GO:0004518">
    <property type="term" value="F:nuclease activity"/>
    <property type="evidence" value="ECO:0007669"/>
    <property type="project" value="UniProtKB-KW"/>
</dbReference>
<dbReference type="Proteomes" id="UP000478052">
    <property type="component" value="Unassembled WGS sequence"/>
</dbReference>
<dbReference type="Pfam" id="PF13359">
    <property type="entry name" value="DDE_Tnp_4"/>
    <property type="match status" value="1"/>
</dbReference>
<keyword evidence="6" id="KW-0378">Hydrolase</keyword>
<organism evidence="9 10">
    <name type="scientific">Aphis craccivora</name>
    <name type="common">Cowpea aphid</name>
    <dbReference type="NCBI Taxonomy" id="307492"/>
    <lineage>
        <taxon>Eukaryota</taxon>
        <taxon>Metazoa</taxon>
        <taxon>Ecdysozoa</taxon>
        <taxon>Arthropoda</taxon>
        <taxon>Hexapoda</taxon>
        <taxon>Insecta</taxon>
        <taxon>Pterygota</taxon>
        <taxon>Neoptera</taxon>
        <taxon>Paraneoptera</taxon>
        <taxon>Hemiptera</taxon>
        <taxon>Sternorrhyncha</taxon>
        <taxon>Aphidomorpha</taxon>
        <taxon>Aphidoidea</taxon>
        <taxon>Aphididae</taxon>
        <taxon>Aphidini</taxon>
        <taxon>Aphis</taxon>
        <taxon>Aphis</taxon>
    </lineage>
</organism>
<dbReference type="OrthoDB" id="6582221at2759"/>
<accession>A0A6G0VJ04</accession>
<feature type="domain" description="DDE Tnp4" evidence="8">
    <location>
        <begin position="101"/>
        <end position="263"/>
    </location>
</feature>
<comment type="similarity">
    <text evidence="3">Belongs to the HARBI1 family.</text>
</comment>
<feature type="non-terminal residue" evidence="9">
    <location>
        <position position="1"/>
    </location>
</feature>
<keyword evidence="7" id="KW-0539">Nucleus</keyword>
<name>A0A6G0VJ04_APHCR</name>
<dbReference type="GO" id="GO:0005634">
    <property type="term" value="C:nucleus"/>
    <property type="evidence" value="ECO:0007669"/>
    <property type="project" value="UniProtKB-SubCell"/>
</dbReference>
<evidence type="ECO:0000313" key="9">
    <source>
        <dbReference type="EMBL" id="KAF0688879.1"/>
    </source>
</evidence>
<evidence type="ECO:0000256" key="6">
    <source>
        <dbReference type="ARBA" id="ARBA00022801"/>
    </source>
</evidence>
<evidence type="ECO:0000259" key="8">
    <source>
        <dbReference type="Pfam" id="PF13359"/>
    </source>
</evidence>
<comment type="subcellular location">
    <subcellularLocation>
        <location evidence="2">Nucleus</location>
    </subcellularLocation>
</comment>
<dbReference type="PANTHER" id="PTHR22930">
    <property type="match status" value="1"/>
</dbReference>
<evidence type="ECO:0000313" key="10">
    <source>
        <dbReference type="Proteomes" id="UP000478052"/>
    </source>
</evidence>
<dbReference type="InterPro" id="IPR027806">
    <property type="entry name" value="HARBI1_dom"/>
</dbReference>
<keyword evidence="4" id="KW-0540">Nuclease</keyword>
<dbReference type="GO" id="GO:0046872">
    <property type="term" value="F:metal ion binding"/>
    <property type="evidence" value="ECO:0007669"/>
    <property type="project" value="UniProtKB-KW"/>
</dbReference>
<dbReference type="EMBL" id="VUJU01016484">
    <property type="protein sequence ID" value="KAF0688879.1"/>
    <property type="molecule type" value="Genomic_DNA"/>
</dbReference>
<evidence type="ECO:0000256" key="3">
    <source>
        <dbReference type="ARBA" id="ARBA00006958"/>
    </source>
</evidence>
<reference evidence="9 10" key="1">
    <citation type="submission" date="2019-08" db="EMBL/GenBank/DDBJ databases">
        <title>Whole genome of Aphis craccivora.</title>
        <authorList>
            <person name="Voronova N.V."/>
            <person name="Shulinski R.S."/>
            <person name="Bandarenka Y.V."/>
            <person name="Zhorov D.G."/>
            <person name="Warner D."/>
        </authorList>
    </citation>
    <scope>NUCLEOTIDE SEQUENCE [LARGE SCALE GENOMIC DNA]</scope>
    <source>
        <strain evidence="9">180601</strain>
        <tissue evidence="9">Whole Body</tissue>
    </source>
</reference>
<protein>
    <submittedName>
        <fullName evidence="9">Protein ANTAGONIST OF LIKE HETEROCHROMATIN PROTEIN 1-like</fullName>
    </submittedName>
</protein>
<comment type="cofactor">
    <cofactor evidence="1">
        <name>a divalent metal cation</name>
        <dbReference type="ChEBI" id="CHEBI:60240"/>
    </cofactor>
</comment>
<keyword evidence="10" id="KW-1185">Reference proteome</keyword>
<dbReference type="InterPro" id="IPR045249">
    <property type="entry name" value="HARBI1-like"/>
</dbReference>
<comment type="caution">
    <text evidence="9">The sequence shown here is derived from an EMBL/GenBank/DDBJ whole genome shotgun (WGS) entry which is preliminary data.</text>
</comment>
<sequence>EVISYVGPYLSQESIKINIEKQVLIFIWYMVNSETHRQISNRFNIAESTSHSIIINCLLAMNNVAGSIIVWPIENAALKNIQNFNNLRGMNSFPNVFGCIDGCHINTLFPWEKRSKMPKLDRNMFCNRKQVPSVVLQGIVDAELKFIDVFAGWPGRSHDARIYRCSKIGQLILNNPLSLFPKSCHILGDGAYPLTEGLLTPYKDNGHLSLKEKNFNRKLSSSRVLIEQAFGKLICRFRKLKHMDIYKKDFCGKVITAACCLHNICITNNDDIEVANRFQPDIIQEMRDEETTAGSTKRNFICDSLPIY</sequence>
<dbReference type="AlphaFoldDB" id="A0A6G0VJ04"/>
<evidence type="ECO:0000256" key="2">
    <source>
        <dbReference type="ARBA" id="ARBA00004123"/>
    </source>
</evidence>
<keyword evidence="5" id="KW-0479">Metal-binding</keyword>
<dbReference type="GO" id="GO:0016787">
    <property type="term" value="F:hydrolase activity"/>
    <property type="evidence" value="ECO:0007669"/>
    <property type="project" value="UniProtKB-KW"/>
</dbReference>
<evidence type="ECO:0000256" key="7">
    <source>
        <dbReference type="ARBA" id="ARBA00023242"/>
    </source>
</evidence>
<dbReference type="PANTHER" id="PTHR22930:SF85">
    <property type="entry name" value="GH03217P-RELATED"/>
    <property type="match status" value="1"/>
</dbReference>
<evidence type="ECO:0000256" key="5">
    <source>
        <dbReference type="ARBA" id="ARBA00022723"/>
    </source>
</evidence>
<evidence type="ECO:0000256" key="1">
    <source>
        <dbReference type="ARBA" id="ARBA00001968"/>
    </source>
</evidence>
<evidence type="ECO:0000256" key="4">
    <source>
        <dbReference type="ARBA" id="ARBA00022722"/>
    </source>
</evidence>